<reference evidence="3 4" key="1">
    <citation type="journal article" date="2020" name="Microorganisms">
        <title>Simultaneous Genome Sequencing of Prosthecochloris ethylica and Desulfuromonas acetoxidans within a Syntrophic Mixture Reveals Unique Pili and Protein Interactions.</title>
        <authorList>
            <person name="Kyndt J.A."/>
            <person name="Van Beeumen J.J."/>
            <person name="Meyer T.E."/>
        </authorList>
    </citation>
    <scope>NUCLEOTIDE SEQUENCE [LARGE SCALE GENOMIC DNA]</scope>
    <source>
        <strain evidence="3 4">N3</strain>
    </source>
</reference>
<gene>
    <name evidence="3" type="ORF">INT08_10855</name>
</gene>
<organism evidence="3 4">
    <name type="scientific">Prosthecochloris ethylica</name>
    <dbReference type="NCBI Taxonomy" id="2743976"/>
    <lineage>
        <taxon>Bacteria</taxon>
        <taxon>Pseudomonadati</taxon>
        <taxon>Chlorobiota</taxon>
        <taxon>Chlorobiia</taxon>
        <taxon>Chlorobiales</taxon>
        <taxon>Chlorobiaceae</taxon>
        <taxon>Prosthecochloris</taxon>
    </lineage>
</organism>
<sequence length="272" mass="30643">MLILHKVLPLVVLPLGFSLVLVVLGAVLRRWWLVWCGVVWLWVMSTPAMGDVLMRFVEGTDRRVEVASLGEADAVVVLGGMVQQVPGVRLGEWGEASDRFEGGIEVFRARKAPLLIFTGAKMPWTPDARVEGDILYDRALELGVPEAALRVTERVGNTADEAREVRELLGGGRPRVILVTSAFHMRRAAMLFRRAGLEVEEFPVDFRTDVYSERTLKDVLPQVDGLEDSEQAIREMIGVVYYWVRGGARSAREERDERRETRDGMRIRGGEW</sequence>
<keyword evidence="1" id="KW-0812">Transmembrane</keyword>
<accession>A0ABR9XUB6</accession>
<keyword evidence="4" id="KW-1185">Reference proteome</keyword>
<dbReference type="InterPro" id="IPR051599">
    <property type="entry name" value="Cell_Envelope_Assoc"/>
</dbReference>
<dbReference type="RefSeq" id="WP_175187878.1">
    <property type="nucleotide sequence ID" value="NZ_JABVZQ010000027.1"/>
</dbReference>
<dbReference type="Pfam" id="PF02698">
    <property type="entry name" value="DUF218"/>
    <property type="match status" value="1"/>
</dbReference>
<name>A0ABR9XUB6_9CHLB</name>
<protein>
    <submittedName>
        <fullName evidence="3">YdcF family protein</fullName>
    </submittedName>
</protein>
<keyword evidence="1" id="KW-0472">Membrane</keyword>
<dbReference type="InterPro" id="IPR003848">
    <property type="entry name" value="DUF218"/>
</dbReference>
<dbReference type="CDD" id="cd06259">
    <property type="entry name" value="YdcF-like"/>
    <property type="match status" value="1"/>
</dbReference>
<evidence type="ECO:0000259" key="2">
    <source>
        <dbReference type="Pfam" id="PF02698"/>
    </source>
</evidence>
<dbReference type="PANTHER" id="PTHR30336:SF4">
    <property type="entry name" value="ENVELOPE BIOGENESIS FACTOR ELYC"/>
    <property type="match status" value="1"/>
</dbReference>
<dbReference type="Gene3D" id="3.40.50.620">
    <property type="entry name" value="HUPs"/>
    <property type="match status" value="1"/>
</dbReference>
<dbReference type="EMBL" id="JADGII010000038">
    <property type="protein sequence ID" value="MBF0637666.1"/>
    <property type="molecule type" value="Genomic_DNA"/>
</dbReference>
<dbReference type="PANTHER" id="PTHR30336">
    <property type="entry name" value="INNER MEMBRANE PROTEIN, PROBABLE PERMEASE"/>
    <property type="match status" value="1"/>
</dbReference>
<proteinExistence type="predicted"/>
<evidence type="ECO:0000256" key="1">
    <source>
        <dbReference type="SAM" id="Phobius"/>
    </source>
</evidence>
<evidence type="ECO:0000313" key="3">
    <source>
        <dbReference type="EMBL" id="MBF0637666.1"/>
    </source>
</evidence>
<dbReference type="InterPro" id="IPR014729">
    <property type="entry name" value="Rossmann-like_a/b/a_fold"/>
</dbReference>
<comment type="caution">
    <text evidence="3">The sequence shown here is derived from an EMBL/GenBank/DDBJ whole genome shotgun (WGS) entry which is preliminary data.</text>
</comment>
<feature type="transmembrane region" description="Helical" evidence="1">
    <location>
        <begin position="32"/>
        <end position="53"/>
    </location>
</feature>
<feature type="domain" description="DUF218" evidence="2">
    <location>
        <begin position="73"/>
        <end position="238"/>
    </location>
</feature>
<feature type="transmembrane region" description="Helical" evidence="1">
    <location>
        <begin position="7"/>
        <end position="26"/>
    </location>
</feature>
<keyword evidence="1" id="KW-1133">Transmembrane helix</keyword>
<dbReference type="Proteomes" id="UP000619838">
    <property type="component" value="Unassembled WGS sequence"/>
</dbReference>
<evidence type="ECO:0000313" key="4">
    <source>
        <dbReference type="Proteomes" id="UP000619838"/>
    </source>
</evidence>